<evidence type="ECO:0000313" key="4">
    <source>
        <dbReference type="EMBL" id="WLV25069.1"/>
    </source>
</evidence>
<dbReference type="InterPro" id="IPR014710">
    <property type="entry name" value="RmlC-like_jellyroll"/>
</dbReference>
<dbReference type="NCBIfam" id="TIGR03404">
    <property type="entry name" value="bicupin_oxalic"/>
    <property type="match status" value="1"/>
</dbReference>
<feature type="domain" description="Cupin type-1" evidence="3">
    <location>
        <begin position="233"/>
        <end position="374"/>
    </location>
</feature>
<evidence type="ECO:0000256" key="2">
    <source>
        <dbReference type="SAM" id="MobiDB-lite"/>
    </source>
</evidence>
<dbReference type="PANTHER" id="PTHR35848">
    <property type="entry name" value="OXALATE-BINDING PROTEIN"/>
    <property type="match status" value="1"/>
</dbReference>
<dbReference type="InterPro" id="IPR017774">
    <property type="entry name" value="Bicupin_oxalate_deCO2ase/Oxase"/>
</dbReference>
<sequence length="393" mass="44458">MTNREDFNQHAKPQPIRGDKGATMLGPRNLQRELQNPDMIIPPETDSGTVTNLKFSFADTHVRIQEGGWSREVTQRELPVSDTLAAVNMRLKPGGIRELHWHKEAEWAYMLEGRARITAIDGQGRSFIDDVEKGDLWYFPSGIPHSIVGLEEGCEFVLIFDDGQFSENSTFSIADWIAHTPKDVLADNFGVSESAFDNMPDGELYMFQGKVPGSIDQEKPKNLNEPVPNPFSFRLKDMDPIESQGGKVRIADSTNFKASKTIAAALVEVEPGGIRELHWHPNQAEWQYYISGKARMSVFGAEGHARTFDYQAGDVGYVPFAFGHYIQNTGDTPLVFLEMFKSDHFEDISLNQWMSQTPPEFLKEHLHISDEFIEKALHADKQPIVNFNKKEEQ</sequence>
<proteinExistence type="predicted"/>
<evidence type="ECO:0000256" key="1">
    <source>
        <dbReference type="ARBA" id="ARBA00022723"/>
    </source>
</evidence>
<dbReference type="CDD" id="cd20305">
    <property type="entry name" value="cupin_OxDC_C"/>
    <property type="match status" value="1"/>
</dbReference>
<dbReference type="CDD" id="cd20304">
    <property type="entry name" value="cupin_OxDC_N"/>
    <property type="match status" value="1"/>
</dbReference>
<dbReference type="Pfam" id="PF00190">
    <property type="entry name" value="Cupin_1"/>
    <property type="match status" value="2"/>
</dbReference>
<reference evidence="4" key="1">
    <citation type="submission" date="2023-06" db="EMBL/GenBank/DDBJ databases">
        <title>A Treasure from Seagulls: Isolation and Description of Aciduricobacillus qingdaonensis gen. nov., sp. nov., a Rare Obligately Uric Acid-utilizing Member in the Family Bacillaceae.</title>
        <authorList>
            <person name="Liu W."/>
            <person name="Wang B."/>
        </authorList>
    </citation>
    <scope>NUCLEOTIDE SEQUENCE</scope>
    <source>
        <strain evidence="4">44XB</strain>
    </source>
</reference>
<keyword evidence="5" id="KW-1185">Reference proteome</keyword>
<dbReference type="PANTHER" id="PTHR35848:SF9">
    <property type="entry name" value="SLL1358 PROTEIN"/>
    <property type="match status" value="1"/>
</dbReference>
<protein>
    <submittedName>
        <fullName evidence="4">Oxalate decarboxylase family bicupin</fullName>
    </submittedName>
</protein>
<gene>
    <name evidence="4" type="ORF">QR721_02180</name>
</gene>
<name>A0ABY9KWR8_9BACI</name>
<feature type="domain" description="Cupin type-1" evidence="3">
    <location>
        <begin position="53"/>
        <end position="197"/>
    </location>
</feature>
<evidence type="ECO:0000259" key="3">
    <source>
        <dbReference type="SMART" id="SM00835"/>
    </source>
</evidence>
<dbReference type="InterPro" id="IPR011051">
    <property type="entry name" value="RmlC_Cupin_sf"/>
</dbReference>
<dbReference type="RefSeq" id="WP_348028740.1">
    <property type="nucleotide sequence ID" value="NZ_CP129113.1"/>
</dbReference>
<evidence type="ECO:0000313" key="5">
    <source>
        <dbReference type="Proteomes" id="UP001180087"/>
    </source>
</evidence>
<dbReference type="InterPro" id="IPR051610">
    <property type="entry name" value="GPI/OXD"/>
</dbReference>
<feature type="region of interest" description="Disordered" evidence="2">
    <location>
        <begin position="1"/>
        <end position="24"/>
    </location>
</feature>
<dbReference type="SMART" id="SM00835">
    <property type="entry name" value="Cupin_1"/>
    <property type="match status" value="2"/>
</dbReference>
<accession>A0ABY9KWR8</accession>
<organism evidence="4 5">
    <name type="scientific">Aciduricibacillus chroicocephali</name>
    <dbReference type="NCBI Taxonomy" id="3054939"/>
    <lineage>
        <taxon>Bacteria</taxon>
        <taxon>Bacillati</taxon>
        <taxon>Bacillota</taxon>
        <taxon>Bacilli</taxon>
        <taxon>Bacillales</taxon>
        <taxon>Bacillaceae</taxon>
        <taxon>Aciduricibacillus</taxon>
    </lineage>
</organism>
<dbReference type="SUPFAM" id="SSF51182">
    <property type="entry name" value="RmlC-like cupins"/>
    <property type="match status" value="1"/>
</dbReference>
<keyword evidence="1" id="KW-0479">Metal-binding</keyword>
<dbReference type="InterPro" id="IPR006045">
    <property type="entry name" value="Cupin_1"/>
</dbReference>
<dbReference type="Gene3D" id="2.60.120.10">
    <property type="entry name" value="Jelly Rolls"/>
    <property type="match status" value="2"/>
</dbReference>
<dbReference type="Proteomes" id="UP001180087">
    <property type="component" value="Chromosome"/>
</dbReference>
<dbReference type="EMBL" id="CP129113">
    <property type="protein sequence ID" value="WLV25069.1"/>
    <property type="molecule type" value="Genomic_DNA"/>
</dbReference>